<feature type="compositionally biased region" description="Acidic residues" evidence="1">
    <location>
        <begin position="475"/>
        <end position="484"/>
    </location>
</feature>
<dbReference type="PANTHER" id="PTHR23287:SF16">
    <property type="entry name" value="TECTONIN BETA-PROPELLER REPEAT-CONTAINING PROTEIN 2"/>
    <property type="match status" value="1"/>
</dbReference>
<feature type="region of interest" description="Disordered" evidence="1">
    <location>
        <begin position="473"/>
        <end position="549"/>
    </location>
</feature>
<organism evidence="2 3">
    <name type="scientific">Bursaphelenchus okinawaensis</name>
    <dbReference type="NCBI Taxonomy" id="465554"/>
    <lineage>
        <taxon>Eukaryota</taxon>
        <taxon>Metazoa</taxon>
        <taxon>Ecdysozoa</taxon>
        <taxon>Nematoda</taxon>
        <taxon>Chromadorea</taxon>
        <taxon>Rhabditida</taxon>
        <taxon>Tylenchina</taxon>
        <taxon>Tylenchomorpha</taxon>
        <taxon>Aphelenchoidea</taxon>
        <taxon>Aphelenchoididae</taxon>
        <taxon>Bursaphelenchus</taxon>
    </lineage>
</organism>
<evidence type="ECO:0000256" key="1">
    <source>
        <dbReference type="SAM" id="MobiDB-lite"/>
    </source>
</evidence>
<feature type="compositionally biased region" description="Basic residues" evidence="1">
    <location>
        <begin position="598"/>
        <end position="608"/>
    </location>
</feature>
<dbReference type="InterPro" id="IPR036322">
    <property type="entry name" value="WD40_repeat_dom_sf"/>
</dbReference>
<feature type="compositionally biased region" description="Polar residues" evidence="1">
    <location>
        <begin position="1485"/>
        <end position="1494"/>
    </location>
</feature>
<dbReference type="Gene3D" id="2.130.10.10">
    <property type="entry name" value="YVTN repeat-like/Quinoprotein amine dehydrogenase"/>
    <property type="match status" value="1"/>
</dbReference>
<dbReference type="Proteomes" id="UP000783686">
    <property type="component" value="Unassembled WGS sequence"/>
</dbReference>
<feature type="compositionally biased region" description="Basic and acidic residues" evidence="1">
    <location>
        <begin position="485"/>
        <end position="500"/>
    </location>
</feature>
<accession>A0A811LA52</accession>
<evidence type="ECO:0000313" key="3">
    <source>
        <dbReference type="Proteomes" id="UP000614601"/>
    </source>
</evidence>
<feature type="compositionally biased region" description="Acidic residues" evidence="1">
    <location>
        <begin position="712"/>
        <end position="722"/>
    </location>
</feature>
<feature type="region of interest" description="Disordered" evidence="1">
    <location>
        <begin position="1479"/>
        <end position="1521"/>
    </location>
</feature>
<dbReference type="EMBL" id="CAJFCW020000005">
    <property type="protein sequence ID" value="CAG9121906.1"/>
    <property type="molecule type" value="Genomic_DNA"/>
</dbReference>
<feature type="compositionally biased region" description="Polar residues" evidence="1">
    <location>
        <begin position="513"/>
        <end position="523"/>
    </location>
</feature>
<dbReference type="PANTHER" id="PTHR23287">
    <property type="entry name" value="RUBY-EYE2-LIKE PROTEIN"/>
    <property type="match status" value="1"/>
</dbReference>
<gene>
    <name evidence="2" type="ORF">BOKJ2_LOCUS11962</name>
</gene>
<name>A0A811LA52_9BILA</name>
<feature type="compositionally biased region" description="Basic and acidic residues" evidence="1">
    <location>
        <begin position="529"/>
        <end position="540"/>
    </location>
</feature>
<sequence>MDSEGPSTSINSSDQTEIYIDNCVGALAEVPSTFDYGTLKVRLCSISVSGNFISIGSECGALFLYNRRLKRALKPLRTTYNEVVTVQKWYHLYEDEFLAVGHRSGSLIVLSLPSSTKSLKQTIQNDLHKHCAVTALEWSKNGKYLFSSDASGLVMALTVDFSNDQFTPIFIQNNGNPLRMLAFEPDYLISVESKQFGILHFEHDQITHVHEQDVGQKVTGIQLFESILSMVLADGKLIRFSTSDLKMEITVDLADITVESELMPQVFVSGEIREAAPCTWTKMDWKFAVSQFYANCYLLQYSQHKVQVLDVQRIDTPLQLYVIDLRSQLPSLRDVEIISVDFDPKSEETLVLTSSKHILRVGFEPGDAHLLGKTSNSSMFSSISSVAQSSSRKWFQKFTKPEGFQEIQAGHLPSIQSHLPQSLSGTLQNFINIDEQKQRFTNVLESIERIVSPDKAPVQTEFVRPFEDVGRISDSEEVTEESEFESDRKDEITSRNDGKRSMVLGKQSDIEDGTQSIADSQSGRGLGSDGREDKGSDKDGTANGVINGDIETKMEGKEVKEEWKEVEVLSEKSEQEQGGLVPEFKPIAVEEPKVGVVRKMKTKPRPKHEKQMENERKFEDFDEKLTENEVFNENLGNILGAISKSKVLSEDVKVVPLPHWVPTDHGYGDEIIVEEPEVTVSSILSAYESDNGIKMSDFGAKMAECGAKAGVCDEENQDSEAENDGKEGSEVEKDEEENFEASTSRSGDSEDEEGRYNKKNGRKETKNHEKWLKNDREPSESTENLNLEANSVVESTESSIPVVDLVARSDSVAESDVTLISNVSSSISVEIQQNPEYSTVSRLANQRTDVWNRINLPYSVGHFDVTTNYIVICGTKSRQKPHYRLVETMENAMLGGDWTPVGYKADMVAVNDFGTLLWRIEKGVALAPIKVDSLCPLAKHWLEQANEGKIYDIALTEKSAWYLTSKGPYVQMNLPDMGILYHAECPFELDQITATEHAVWGLRKGTGSLVVRVGLKHCPMGMDWVEDSSYTFSGPSTFVSIYLYEKTAFGLDSNGELWICNGVDEHKPFGVGKWYQVCSPTNLMLPNQKKSFLPISQWRLKVAASGVFISVGKYILSSRQPLTAHIFNRAIPTRLQIHDAFLLITASGFSGESNDYIYVGQPNSDIFAFSASHRNLTSMPGLDQRVYAGLGQSAACGTVIALTAAKDRLYALDSCGTVSVRDGINSQLTPRGTEWVKLNVVGLGHPIMSFAASSTSLWAITSDGTIWTSPQSSKASFTNWSRVTGPKNENIDHVFCSPSGKYVWILSTLQGVAWARLENGQRSEEMATSDSNRSIISGFDRNGGEYGRRKSGDNRGRGEDKNWHGEYQVSHGEYSQYQGEHTRDDSTWTKACPDIKIESLAIADNAVYAIENGTNKLFRLRALSATNPAGLYWKSIPATLRAISVDGFEQRLWGLDMNNCLVKHEIQIFPRSCLPQHKHQEGQEDLSQNSSQSGLFKVFDDEPQSSMGSDWFDAERDQHEP</sequence>
<feature type="compositionally biased region" description="Polar residues" evidence="1">
    <location>
        <begin position="1326"/>
        <end position="1335"/>
    </location>
</feature>
<proteinExistence type="predicted"/>
<protein>
    <submittedName>
        <fullName evidence="2">Uncharacterized protein</fullName>
    </submittedName>
</protein>
<reference evidence="2" key="1">
    <citation type="submission" date="2020-09" db="EMBL/GenBank/DDBJ databases">
        <authorList>
            <person name="Kikuchi T."/>
        </authorList>
    </citation>
    <scope>NUCLEOTIDE SEQUENCE</scope>
    <source>
        <strain evidence="2">SH1</strain>
    </source>
</reference>
<dbReference type="SUPFAM" id="SSF50978">
    <property type="entry name" value="WD40 repeat-like"/>
    <property type="match status" value="1"/>
</dbReference>
<dbReference type="EMBL" id="CAJFDH010000005">
    <property type="protein sequence ID" value="CAD5226207.1"/>
    <property type="molecule type" value="Genomic_DNA"/>
</dbReference>
<dbReference type="Proteomes" id="UP000614601">
    <property type="component" value="Unassembled WGS sequence"/>
</dbReference>
<comment type="caution">
    <text evidence="2">The sequence shown here is derived from an EMBL/GenBank/DDBJ whole genome shotgun (WGS) entry which is preliminary data.</text>
</comment>
<feature type="region of interest" description="Disordered" evidence="1">
    <location>
        <begin position="598"/>
        <end position="617"/>
    </location>
</feature>
<feature type="compositionally biased region" description="Basic and acidic residues" evidence="1">
    <location>
        <begin position="762"/>
        <end position="779"/>
    </location>
</feature>
<dbReference type="SUPFAM" id="SSF75011">
    <property type="entry name" value="3-carboxy-cis,cis-mucoante lactonizing enzyme"/>
    <property type="match status" value="1"/>
</dbReference>
<dbReference type="InterPro" id="IPR015943">
    <property type="entry name" value="WD40/YVTN_repeat-like_dom_sf"/>
</dbReference>
<feature type="compositionally biased region" description="Basic and acidic residues" evidence="1">
    <location>
        <begin position="1342"/>
        <end position="1364"/>
    </location>
</feature>
<evidence type="ECO:0000313" key="2">
    <source>
        <dbReference type="EMBL" id="CAD5226207.1"/>
    </source>
</evidence>
<feature type="region of interest" description="Disordered" evidence="1">
    <location>
        <begin position="712"/>
        <end position="785"/>
    </location>
</feature>
<feature type="region of interest" description="Disordered" evidence="1">
    <location>
        <begin position="1322"/>
        <end position="1365"/>
    </location>
</feature>
<keyword evidence="3" id="KW-1185">Reference proteome</keyword>
<dbReference type="OrthoDB" id="9930272at2759"/>